<dbReference type="AlphaFoldDB" id="A0A5C8K2Z0"/>
<dbReference type="PANTHER" id="PTHR48051:SF1">
    <property type="entry name" value="RAS SUPPRESSOR PROTEIN 1"/>
    <property type="match status" value="1"/>
</dbReference>
<dbReference type="SUPFAM" id="SSF52075">
    <property type="entry name" value="Outer arm dynein light chain 1"/>
    <property type="match status" value="1"/>
</dbReference>
<reference evidence="3 4" key="1">
    <citation type="submission" date="2019-08" db="EMBL/GenBank/DDBJ databases">
        <authorList>
            <person name="Shi S."/>
        </authorList>
    </citation>
    <scope>NUCLEOTIDE SEQUENCE [LARGE SCALE GENOMIC DNA]</scope>
    <source>
        <strain evidence="3 4">GY10130</strain>
    </source>
</reference>
<evidence type="ECO:0000256" key="1">
    <source>
        <dbReference type="ARBA" id="ARBA00022614"/>
    </source>
</evidence>
<accession>A0A5C8K2Z0</accession>
<keyword evidence="4" id="KW-1185">Reference proteome</keyword>
<keyword evidence="2" id="KW-0677">Repeat</keyword>
<dbReference type="PANTHER" id="PTHR48051">
    <property type="match status" value="1"/>
</dbReference>
<evidence type="ECO:0000313" key="3">
    <source>
        <dbReference type="EMBL" id="TXK44911.1"/>
    </source>
</evidence>
<dbReference type="InterPro" id="IPR032675">
    <property type="entry name" value="LRR_dom_sf"/>
</dbReference>
<organism evidence="3 4">
    <name type="scientific">Pontibacter qinzhouensis</name>
    <dbReference type="NCBI Taxonomy" id="2603253"/>
    <lineage>
        <taxon>Bacteria</taxon>
        <taxon>Pseudomonadati</taxon>
        <taxon>Bacteroidota</taxon>
        <taxon>Cytophagia</taxon>
        <taxon>Cytophagales</taxon>
        <taxon>Hymenobacteraceae</taxon>
        <taxon>Pontibacter</taxon>
    </lineage>
</organism>
<dbReference type="Pfam" id="PF13855">
    <property type="entry name" value="LRR_8"/>
    <property type="match status" value="1"/>
</dbReference>
<dbReference type="Gene3D" id="3.80.10.10">
    <property type="entry name" value="Ribonuclease Inhibitor"/>
    <property type="match status" value="1"/>
</dbReference>
<feature type="non-terminal residue" evidence="3">
    <location>
        <position position="1"/>
    </location>
</feature>
<dbReference type="InterPro" id="IPR001611">
    <property type="entry name" value="Leu-rich_rpt"/>
</dbReference>
<dbReference type="SMART" id="SM00369">
    <property type="entry name" value="LRR_TYP"/>
    <property type="match status" value="2"/>
</dbReference>
<gene>
    <name evidence="3" type="ORF">FVR03_12815</name>
</gene>
<evidence type="ECO:0000256" key="2">
    <source>
        <dbReference type="ARBA" id="ARBA00022737"/>
    </source>
</evidence>
<dbReference type="PROSITE" id="PS51450">
    <property type="entry name" value="LRR"/>
    <property type="match status" value="1"/>
</dbReference>
<dbReference type="Proteomes" id="UP000321926">
    <property type="component" value="Unassembled WGS sequence"/>
</dbReference>
<dbReference type="EMBL" id="VRTY01000045">
    <property type="protein sequence ID" value="TXK44911.1"/>
    <property type="molecule type" value="Genomic_DNA"/>
</dbReference>
<dbReference type="InterPro" id="IPR050216">
    <property type="entry name" value="LRR_domain-containing"/>
</dbReference>
<dbReference type="GO" id="GO:0005737">
    <property type="term" value="C:cytoplasm"/>
    <property type="evidence" value="ECO:0007669"/>
    <property type="project" value="TreeGrafter"/>
</dbReference>
<evidence type="ECO:0000313" key="4">
    <source>
        <dbReference type="Proteomes" id="UP000321926"/>
    </source>
</evidence>
<dbReference type="InterPro" id="IPR003591">
    <property type="entry name" value="Leu-rich_rpt_typical-subtyp"/>
</dbReference>
<sequence>KTLQSLLLGHNQLKEVPESVTNLENLQLLDLSFNQLTTMPANIGKLKKLQTLLLTENNFSDAEKERIRQALPNTYIYF</sequence>
<keyword evidence="1" id="KW-0433">Leucine-rich repeat</keyword>
<proteinExistence type="predicted"/>
<name>A0A5C8K2Z0_9BACT</name>
<protein>
    <submittedName>
        <fullName evidence="3">Leucine-rich repeat domain-containing protein</fullName>
    </submittedName>
</protein>
<comment type="caution">
    <text evidence="3">The sequence shown here is derived from an EMBL/GenBank/DDBJ whole genome shotgun (WGS) entry which is preliminary data.</text>
</comment>
<dbReference type="RefSeq" id="WP_187270156.1">
    <property type="nucleotide sequence ID" value="NZ_VRTY01000045.1"/>
</dbReference>